<gene>
    <name evidence="5" type="primary">azaJ_2</name>
    <name evidence="5" type="ORF">LHYA1_G008250</name>
</gene>
<dbReference type="CDD" id="cd08249">
    <property type="entry name" value="enoyl_reductase_like"/>
    <property type="match status" value="1"/>
</dbReference>
<dbReference type="Pfam" id="PF04090">
    <property type="entry name" value="Rrn11"/>
    <property type="match status" value="1"/>
</dbReference>
<evidence type="ECO:0000313" key="5">
    <source>
        <dbReference type="EMBL" id="TVY23284.1"/>
    </source>
</evidence>
<dbReference type="Gene3D" id="3.40.50.720">
    <property type="entry name" value="NAD(P)-binding Rossmann-like Domain"/>
    <property type="match status" value="1"/>
</dbReference>
<reference evidence="5 6" key="1">
    <citation type="submission" date="2018-05" db="EMBL/GenBank/DDBJ databases">
        <title>Genome sequencing and assembly of the regulated plant pathogen Lachnellula willkommii and related sister species for the development of diagnostic species identification markers.</title>
        <authorList>
            <person name="Giroux E."/>
            <person name="Bilodeau G."/>
        </authorList>
    </citation>
    <scope>NUCLEOTIDE SEQUENCE [LARGE SCALE GENOMIC DNA]</scope>
    <source>
        <strain evidence="5 6">CBS 185.66</strain>
    </source>
</reference>
<feature type="compositionally biased region" description="Basic and acidic residues" evidence="3">
    <location>
        <begin position="486"/>
        <end position="510"/>
    </location>
</feature>
<organism evidence="5 6">
    <name type="scientific">Lachnellula hyalina</name>
    <dbReference type="NCBI Taxonomy" id="1316788"/>
    <lineage>
        <taxon>Eukaryota</taxon>
        <taxon>Fungi</taxon>
        <taxon>Dikarya</taxon>
        <taxon>Ascomycota</taxon>
        <taxon>Pezizomycotina</taxon>
        <taxon>Leotiomycetes</taxon>
        <taxon>Helotiales</taxon>
        <taxon>Lachnaceae</taxon>
        <taxon>Lachnellula</taxon>
    </lineage>
</organism>
<feature type="compositionally biased region" description="Basic and acidic residues" evidence="3">
    <location>
        <begin position="725"/>
        <end position="738"/>
    </location>
</feature>
<keyword evidence="2" id="KW-0560">Oxidoreductase</keyword>
<dbReference type="InterPro" id="IPR011032">
    <property type="entry name" value="GroES-like_sf"/>
</dbReference>
<accession>A0A8H8QXQ6</accession>
<dbReference type="SMART" id="SM00829">
    <property type="entry name" value="PKS_ER"/>
    <property type="match status" value="1"/>
</dbReference>
<dbReference type="InterPro" id="IPR053029">
    <property type="entry name" value="RNA_pol_I-specific_init_factor"/>
</dbReference>
<dbReference type="RefSeq" id="XP_031002072.1">
    <property type="nucleotide sequence ID" value="XM_031153170.1"/>
</dbReference>
<dbReference type="GO" id="GO:0016651">
    <property type="term" value="F:oxidoreductase activity, acting on NAD(P)H"/>
    <property type="evidence" value="ECO:0007669"/>
    <property type="project" value="InterPro"/>
</dbReference>
<protein>
    <submittedName>
        <fullName evidence="5">Dehydrogenase</fullName>
    </submittedName>
</protein>
<proteinExistence type="inferred from homology"/>
<name>A0A8H8QXQ6_9HELO</name>
<dbReference type="InterPro" id="IPR013154">
    <property type="entry name" value="ADH-like_N"/>
</dbReference>
<dbReference type="Proteomes" id="UP000431533">
    <property type="component" value="Unassembled WGS sequence"/>
</dbReference>
<dbReference type="AlphaFoldDB" id="A0A8H8QXQ6"/>
<keyword evidence="6" id="KW-1185">Reference proteome</keyword>
<comment type="caution">
    <text evidence="5">The sequence shown here is derived from an EMBL/GenBank/DDBJ whole genome shotgun (WGS) entry which is preliminary data.</text>
</comment>
<evidence type="ECO:0000256" key="3">
    <source>
        <dbReference type="SAM" id="MobiDB-lite"/>
    </source>
</evidence>
<dbReference type="GO" id="GO:0001164">
    <property type="term" value="F:RNA polymerase I core promoter sequence-specific DNA binding"/>
    <property type="evidence" value="ECO:0007669"/>
    <property type="project" value="InterPro"/>
</dbReference>
<evidence type="ECO:0000259" key="4">
    <source>
        <dbReference type="SMART" id="SM00829"/>
    </source>
</evidence>
<dbReference type="InterPro" id="IPR020843">
    <property type="entry name" value="ER"/>
</dbReference>
<dbReference type="SUPFAM" id="SSF50129">
    <property type="entry name" value="GroES-like"/>
    <property type="match status" value="1"/>
</dbReference>
<dbReference type="InterPro" id="IPR007224">
    <property type="entry name" value="TIF_Rrn11"/>
</dbReference>
<dbReference type="EMBL" id="QGMH01000190">
    <property type="protein sequence ID" value="TVY23284.1"/>
    <property type="molecule type" value="Genomic_DNA"/>
</dbReference>
<dbReference type="SUPFAM" id="SSF51735">
    <property type="entry name" value="NAD(P)-binding Rossmann-fold domains"/>
    <property type="match status" value="1"/>
</dbReference>
<dbReference type="GO" id="GO:0070860">
    <property type="term" value="C:RNA polymerase I core factor complex"/>
    <property type="evidence" value="ECO:0007669"/>
    <property type="project" value="TreeGrafter"/>
</dbReference>
<dbReference type="InterPro" id="IPR036291">
    <property type="entry name" value="NAD(P)-bd_dom_sf"/>
</dbReference>
<feature type="region of interest" description="Disordered" evidence="3">
    <location>
        <begin position="467"/>
        <end position="512"/>
    </location>
</feature>
<feature type="compositionally biased region" description="Acidic residues" evidence="3">
    <location>
        <begin position="848"/>
        <end position="859"/>
    </location>
</feature>
<dbReference type="GO" id="GO:0017025">
    <property type="term" value="F:TBP-class protein binding"/>
    <property type="evidence" value="ECO:0007669"/>
    <property type="project" value="TreeGrafter"/>
</dbReference>
<feature type="region of interest" description="Disordered" evidence="3">
    <location>
        <begin position="833"/>
        <end position="859"/>
    </location>
</feature>
<feature type="region of interest" description="Disordered" evidence="3">
    <location>
        <begin position="411"/>
        <end position="445"/>
    </location>
</feature>
<sequence length="859" mass="94960">MANQNQGKSQNLAAVLEKPMARLTTVSRPIATPGPDELVVRNYAIAANPVDWKIQHFGAVINKYPTVLGSDCCGVVTAVGSAISKFRIGDRVTGFAAVIYNNDLNHGAWQTYTVLREIATTKIPDGMTYKEGCVFPMAMATSAIALFVQLRISRPTGQPTLQKSGLLIWGASSSVGVSALQLAKNLGFKVFVTASPTHHRYLRSLGAFDVFDYHDPAVVGKIAASARSAGTPIKLAFDAVMEGTSARQSADVLTAFGSAGSKLVLVLSWSENEPKPEGMEISMTLAARVGTDQSELGAWFFNDYLQNSLKNGSIVPAPEIEIAGGGIAATQEVFDKLRAGVSGTKLVAGEQPCPKNPTSPQVLNSNSLKHDNLKQRNHHIYYLKMPLFALPLSTATKASTSARVHFTSRLLTRKRKRASSSSSEEEYAQQYSSGLPPASTNPLSLTPDEIAQYRLAGLDLNEEIPSVPGWPHRGLPGEKQWFTPDVKTKQRDGKGKMRAEDGEDKEKDNKAVPVQETNRGPKLRMQHLSVLTAVLQRCLLEGDITRASRTWALLIREQVAGAGMDIRSSGYWGIGAELLIRSGESKARNRFHADEDSDYEADDEDNLNDRDKELNEEGWGSKDGLLRAKAYFERLILQYPYKRQFHGSVSALDFWPAMVSCEIYGIQHELKQSLKRIARAEEKDEDKDGSDSDSDVFEDAESHISDEDGDAAAIEQRRKDKRSWRKAEKRWAQKDDARQTALLSSENIAGRMDELMTSPPFSDSQTLLRLRGMLALYIGDLSVPAMPIQEDEEGNDTDRRFLIRQRISDHERGKRSLEEEQIKARKLFKKIADSGDDNRDLNGLYLGDDQDEMEVSYDE</sequence>
<dbReference type="InterPro" id="IPR047122">
    <property type="entry name" value="Trans-enoyl_RdTase-like"/>
</dbReference>
<comment type="similarity">
    <text evidence="1">Belongs to the zinc-containing alcohol dehydrogenase family.</text>
</comment>
<evidence type="ECO:0000256" key="2">
    <source>
        <dbReference type="ARBA" id="ARBA00023002"/>
    </source>
</evidence>
<dbReference type="GeneID" id="41988448"/>
<dbReference type="OrthoDB" id="10257049at2759"/>
<dbReference type="PANTHER" id="PTHR28244">
    <property type="entry name" value="RNA POLYMERASE I-SPECIFIC TRANSCRIPTION INITIATION FACTOR RRN11"/>
    <property type="match status" value="1"/>
</dbReference>
<dbReference type="GO" id="GO:0001181">
    <property type="term" value="F:RNA polymerase I general transcription initiation factor activity"/>
    <property type="evidence" value="ECO:0007669"/>
    <property type="project" value="InterPro"/>
</dbReference>
<evidence type="ECO:0000313" key="6">
    <source>
        <dbReference type="Proteomes" id="UP000431533"/>
    </source>
</evidence>
<dbReference type="Pfam" id="PF08240">
    <property type="entry name" value="ADH_N"/>
    <property type="match status" value="1"/>
</dbReference>
<dbReference type="GO" id="GO:0042790">
    <property type="term" value="P:nucleolar large rRNA transcription by RNA polymerase I"/>
    <property type="evidence" value="ECO:0007669"/>
    <property type="project" value="TreeGrafter"/>
</dbReference>
<feature type="compositionally biased region" description="Acidic residues" evidence="3">
    <location>
        <begin position="683"/>
        <end position="699"/>
    </location>
</feature>
<dbReference type="Gene3D" id="3.90.180.10">
    <property type="entry name" value="Medium-chain alcohol dehydrogenases, catalytic domain"/>
    <property type="match status" value="1"/>
</dbReference>
<dbReference type="PANTHER" id="PTHR28244:SF1">
    <property type="entry name" value="RNA POLYMERASE I-SPECIFIC TRANSCRIPTION INITIATION FACTOR RRN11"/>
    <property type="match status" value="1"/>
</dbReference>
<evidence type="ECO:0000256" key="1">
    <source>
        <dbReference type="ARBA" id="ARBA00008072"/>
    </source>
</evidence>
<feature type="region of interest" description="Disordered" evidence="3">
    <location>
        <begin position="591"/>
        <end position="615"/>
    </location>
</feature>
<feature type="compositionally biased region" description="Acidic residues" evidence="3">
    <location>
        <begin position="595"/>
        <end position="606"/>
    </location>
</feature>
<feature type="domain" description="Enoyl reductase (ER)" evidence="4">
    <location>
        <begin position="18"/>
        <end position="348"/>
    </location>
</feature>
<feature type="region of interest" description="Disordered" evidence="3">
    <location>
        <begin position="681"/>
        <end position="738"/>
    </location>
</feature>